<dbReference type="EMBL" id="FZNO01000028">
    <property type="protein sequence ID" value="SNR81723.1"/>
    <property type="molecule type" value="Genomic_DNA"/>
</dbReference>
<dbReference type="AlphaFoldDB" id="A0A238ZG82"/>
<evidence type="ECO:0000256" key="1">
    <source>
        <dbReference type="ARBA" id="ARBA00049958"/>
    </source>
</evidence>
<evidence type="ECO:0000313" key="3">
    <source>
        <dbReference type="EMBL" id="SNR81723.1"/>
    </source>
</evidence>
<sequence length="183" mass="19200">MADPSPASEAALAELGPLLDRLEELFGEVEQFDEAVRAKVFELLDGVDSIHRLAVTRLADALGADVDGLRRSDPAVAWLFEAYGVGVDDVAAATAALDPVRPYITEHGGDVQVLGVERGVVRVRLNGACSGCTSAAQTLRYGVEQALRDNLPGFVAMEVAPDSGAAPHPPPGPVLLQIQPRPA</sequence>
<dbReference type="GO" id="GO:0005506">
    <property type="term" value="F:iron ion binding"/>
    <property type="evidence" value="ECO:0007669"/>
    <property type="project" value="InterPro"/>
</dbReference>
<dbReference type="GO" id="GO:0051536">
    <property type="term" value="F:iron-sulfur cluster binding"/>
    <property type="evidence" value="ECO:0007669"/>
    <property type="project" value="InterPro"/>
</dbReference>
<dbReference type="Pfam" id="PF01106">
    <property type="entry name" value="NifU"/>
    <property type="match status" value="1"/>
</dbReference>
<comment type="function">
    <text evidence="1">May be involved in the formation or repair of [Fe-S] clusters present in iron-sulfur proteins.</text>
</comment>
<dbReference type="SUPFAM" id="SSF117916">
    <property type="entry name" value="Fe-S cluster assembly (FSCA) domain-like"/>
    <property type="match status" value="1"/>
</dbReference>
<dbReference type="PANTHER" id="PTHR11178">
    <property type="entry name" value="IRON-SULFUR CLUSTER SCAFFOLD PROTEIN NFU-RELATED"/>
    <property type="match status" value="1"/>
</dbReference>
<name>A0A238ZG82_9ACTN</name>
<organism evidence="3 4">
    <name type="scientific">Blastococcus mobilis</name>
    <dbReference type="NCBI Taxonomy" id="1938746"/>
    <lineage>
        <taxon>Bacteria</taxon>
        <taxon>Bacillati</taxon>
        <taxon>Actinomycetota</taxon>
        <taxon>Actinomycetes</taxon>
        <taxon>Geodermatophilales</taxon>
        <taxon>Geodermatophilaceae</taxon>
        <taxon>Blastococcus</taxon>
    </lineage>
</organism>
<dbReference type="InterPro" id="IPR001075">
    <property type="entry name" value="NIF_FeS_clus_asmbl_NifU_C"/>
</dbReference>
<reference evidence="3 4" key="1">
    <citation type="submission" date="2017-06" db="EMBL/GenBank/DDBJ databases">
        <authorList>
            <person name="Kim H.J."/>
            <person name="Triplett B.A."/>
        </authorList>
    </citation>
    <scope>NUCLEOTIDE SEQUENCE [LARGE SCALE GENOMIC DNA]</scope>
    <source>
        <strain evidence="3 4">DSM 44272</strain>
    </source>
</reference>
<proteinExistence type="predicted"/>
<gene>
    <name evidence="3" type="ORF">SAMN06272737_12814</name>
</gene>
<dbReference type="RefSeq" id="WP_176445664.1">
    <property type="nucleotide sequence ID" value="NZ_FZNO01000028.1"/>
</dbReference>
<feature type="domain" description="NIF system FeS cluster assembly NifU C-terminal" evidence="2">
    <location>
        <begin position="95"/>
        <end position="155"/>
    </location>
</feature>
<evidence type="ECO:0000313" key="4">
    <source>
        <dbReference type="Proteomes" id="UP000198403"/>
    </source>
</evidence>
<dbReference type="InterPro" id="IPR034904">
    <property type="entry name" value="FSCA_dom_sf"/>
</dbReference>
<dbReference type="Proteomes" id="UP000198403">
    <property type="component" value="Unassembled WGS sequence"/>
</dbReference>
<evidence type="ECO:0000259" key="2">
    <source>
        <dbReference type="Pfam" id="PF01106"/>
    </source>
</evidence>
<accession>A0A238ZG82</accession>
<dbReference type="Gene3D" id="3.30.300.130">
    <property type="entry name" value="Fe-S cluster assembly (FSCA)"/>
    <property type="match status" value="1"/>
</dbReference>
<protein>
    <submittedName>
        <fullName evidence="3">Fe-S cluster biogenesis protein NfuA, 4Fe-4S-binding domain</fullName>
    </submittedName>
</protein>
<keyword evidence="4" id="KW-1185">Reference proteome</keyword>
<dbReference type="GO" id="GO:0016226">
    <property type="term" value="P:iron-sulfur cluster assembly"/>
    <property type="evidence" value="ECO:0007669"/>
    <property type="project" value="InterPro"/>
</dbReference>